<evidence type="ECO:0000313" key="1">
    <source>
        <dbReference type="EMBL" id="GAA4416317.1"/>
    </source>
</evidence>
<gene>
    <name evidence="1" type="ORF">GCM10023187_47640</name>
</gene>
<proteinExistence type="predicted"/>
<dbReference type="PROSITE" id="PS51365">
    <property type="entry name" value="RENAL_DIPEPTIDASE_2"/>
    <property type="match status" value="1"/>
</dbReference>
<keyword evidence="2" id="KW-1185">Reference proteome</keyword>
<dbReference type="Pfam" id="PF01244">
    <property type="entry name" value="Peptidase_M19"/>
    <property type="match status" value="1"/>
</dbReference>
<evidence type="ECO:0000313" key="2">
    <source>
        <dbReference type="Proteomes" id="UP001500936"/>
    </source>
</evidence>
<dbReference type="InterPro" id="IPR008257">
    <property type="entry name" value="Pept_M19"/>
</dbReference>
<sequence length="405" mass="44830">MTNFFFWTLLVAVLGPGDDDRLVAKAKRLHQRILTVDTHADAPINMMKPGFNIGVTHDTYTEDAQIDYPRMKQGGMDAMFFAVYTPQGPRTPEGHQQAKDQAFSIFRSIYRSLQQYPDLAELATTPDDAYRLKKAGKRAIFIGMENGYPIGKDLSLVKAYYELGCRYITLAHFANNEICDSATDPDGPLHNGLSAFGREVVREMNRLGVLIDISHVSDNAFYDVLHTSKAPVIASHSNARALCDAPRNMTDDMIKAVAANGGVIQVNFVPEYLRKPSEVHRQAIAKIRMATVGKVLDAAMQQRINAQIDSVNTHFAGEQPTVADVARHIDYIAKLVGVEYVGIGSDFDGGGGVLGLEDVTRIENLTLELLKLNYSESDIEKIWGGNIMRVLQQAKVPETELQTDK</sequence>
<dbReference type="Proteomes" id="UP001500936">
    <property type="component" value="Unassembled WGS sequence"/>
</dbReference>
<dbReference type="Gene3D" id="1.10.287.650">
    <property type="entry name" value="L27 domain"/>
    <property type="match status" value="1"/>
</dbReference>
<organism evidence="1 2">
    <name type="scientific">Nibrella viscosa</name>
    <dbReference type="NCBI Taxonomy" id="1084524"/>
    <lineage>
        <taxon>Bacteria</taxon>
        <taxon>Pseudomonadati</taxon>
        <taxon>Bacteroidota</taxon>
        <taxon>Cytophagia</taxon>
        <taxon>Cytophagales</taxon>
        <taxon>Spirosomataceae</taxon>
        <taxon>Nibrella</taxon>
    </lineage>
</organism>
<dbReference type="RefSeq" id="WP_345270562.1">
    <property type="nucleotide sequence ID" value="NZ_BAABHB010000014.1"/>
</dbReference>
<dbReference type="CDD" id="cd01301">
    <property type="entry name" value="rDP_like"/>
    <property type="match status" value="1"/>
</dbReference>
<dbReference type="PANTHER" id="PTHR10443">
    <property type="entry name" value="MICROSOMAL DIPEPTIDASE"/>
    <property type="match status" value="1"/>
</dbReference>
<protein>
    <submittedName>
        <fullName evidence="1">Dipeptidase</fullName>
    </submittedName>
</protein>
<dbReference type="EMBL" id="BAABHB010000014">
    <property type="protein sequence ID" value="GAA4416317.1"/>
    <property type="molecule type" value="Genomic_DNA"/>
</dbReference>
<name>A0ABP8KTM0_9BACT</name>
<dbReference type="Gene3D" id="3.20.20.140">
    <property type="entry name" value="Metal-dependent hydrolases"/>
    <property type="match status" value="1"/>
</dbReference>
<dbReference type="PANTHER" id="PTHR10443:SF12">
    <property type="entry name" value="DIPEPTIDASE"/>
    <property type="match status" value="1"/>
</dbReference>
<comment type="caution">
    <text evidence="1">The sequence shown here is derived from an EMBL/GenBank/DDBJ whole genome shotgun (WGS) entry which is preliminary data.</text>
</comment>
<dbReference type="InterPro" id="IPR032466">
    <property type="entry name" value="Metal_Hydrolase"/>
</dbReference>
<dbReference type="SUPFAM" id="SSF51556">
    <property type="entry name" value="Metallo-dependent hydrolases"/>
    <property type="match status" value="1"/>
</dbReference>
<reference evidence="2" key="1">
    <citation type="journal article" date="2019" name="Int. J. Syst. Evol. Microbiol.">
        <title>The Global Catalogue of Microorganisms (GCM) 10K type strain sequencing project: providing services to taxonomists for standard genome sequencing and annotation.</title>
        <authorList>
            <consortium name="The Broad Institute Genomics Platform"/>
            <consortium name="The Broad Institute Genome Sequencing Center for Infectious Disease"/>
            <person name="Wu L."/>
            <person name="Ma J."/>
        </authorList>
    </citation>
    <scope>NUCLEOTIDE SEQUENCE [LARGE SCALE GENOMIC DNA]</scope>
    <source>
        <strain evidence="2">JCM 17925</strain>
    </source>
</reference>
<accession>A0ABP8KTM0</accession>